<gene>
    <name evidence="1" type="ORF">BXZ70DRAFT_441460</name>
</gene>
<evidence type="ECO:0008006" key="3">
    <source>
        <dbReference type="Google" id="ProtNLM"/>
    </source>
</evidence>
<comment type="caution">
    <text evidence="1">The sequence shown here is derived from an EMBL/GenBank/DDBJ whole genome shotgun (WGS) entry which is preliminary data.</text>
</comment>
<dbReference type="Gene3D" id="3.80.10.10">
    <property type="entry name" value="Ribonuclease Inhibitor"/>
    <property type="match status" value="1"/>
</dbReference>
<dbReference type="Proteomes" id="UP000813824">
    <property type="component" value="Unassembled WGS sequence"/>
</dbReference>
<proteinExistence type="predicted"/>
<dbReference type="AlphaFoldDB" id="A0A8K0XMV0"/>
<sequence>MLMLNYDVLLQIVQCIYHKGSYDSLFRCATVNRDFHRAATSALYQRVTLSPKADNGAQLDLRRRNQNLNGLFESARLSHHAIFVTELVISGWLLETSAPRNNFSYVLRDAVQLWSNLSLVTLAPKQAPKELTDVVLPAMSSYSLRSLTISSACFSEEALRLLLHFKRLEELTIISPGRGMLQVLPEWLPYLSATLTMFRLMDSCGSVTPGVLRSFIPHLPRVHTFGIGLSYSLTHDDIFAFLNELPQIRSLDVRYYLQIRPTTVRVHLSNLRSLIVRYNCPEDRSDVDHLVKWIRQCSSSSPLNSIRLINDNRLDVFPSLSYDGLLDHLGLKHGLTLRSFELEGGTVGKKALRSFCSRCHNLEKLSTSVRSDIIWDIPELSNIRSVLLTTPHAKHRWRRDYEDERIKSDIFRPPSLLRSFGIDKHRWKGSWKITVEGHEDFVVQRASMPKPPKWEEEAREAWKWGSGLYDI</sequence>
<dbReference type="InterPro" id="IPR032675">
    <property type="entry name" value="LRR_dom_sf"/>
</dbReference>
<dbReference type="SUPFAM" id="SSF52047">
    <property type="entry name" value="RNI-like"/>
    <property type="match status" value="1"/>
</dbReference>
<evidence type="ECO:0000313" key="2">
    <source>
        <dbReference type="Proteomes" id="UP000813824"/>
    </source>
</evidence>
<keyword evidence="2" id="KW-1185">Reference proteome</keyword>
<name>A0A8K0XMV0_9AGAR</name>
<dbReference type="EMBL" id="JAEVFJ010000030">
    <property type="protein sequence ID" value="KAH8093137.1"/>
    <property type="molecule type" value="Genomic_DNA"/>
</dbReference>
<evidence type="ECO:0000313" key="1">
    <source>
        <dbReference type="EMBL" id="KAH8093137.1"/>
    </source>
</evidence>
<reference evidence="1" key="1">
    <citation type="journal article" date="2021" name="New Phytol.">
        <title>Evolutionary innovations through gain and loss of genes in the ectomycorrhizal Boletales.</title>
        <authorList>
            <person name="Wu G."/>
            <person name="Miyauchi S."/>
            <person name="Morin E."/>
            <person name="Kuo A."/>
            <person name="Drula E."/>
            <person name="Varga T."/>
            <person name="Kohler A."/>
            <person name="Feng B."/>
            <person name="Cao Y."/>
            <person name="Lipzen A."/>
            <person name="Daum C."/>
            <person name="Hundley H."/>
            <person name="Pangilinan J."/>
            <person name="Johnson J."/>
            <person name="Barry K."/>
            <person name="LaButti K."/>
            <person name="Ng V."/>
            <person name="Ahrendt S."/>
            <person name="Min B."/>
            <person name="Choi I.G."/>
            <person name="Park H."/>
            <person name="Plett J.M."/>
            <person name="Magnuson J."/>
            <person name="Spatafora J.W."/>
            <person name="Nagy L.G."/>
            <person name="Henrissat B."/>
            <person name="Grigoriev I.V."/>
            <person name="Yang Z.L."/>
            <person name="Xu J."/>
            <person name="Martin F.M."/>
        </authorList>
    </citation>
    <scope>NUCLEOTIDE SEQUENCE</scope>
    <source>
        <strain evidence="1">KKN 215</strain>
    </source>
</reference>
<accession>A0A8K0XMV0</accession>
<organism evidence="1 2">
    <name type="scientific">Cristinia sonorae</name>
    <dbReference type="NCBI Taxonomy" id="1940300"/>
    <lineage>
        <taxon>Eukaryota</taxon>
        <taxon>Fungi</taxon>
        <taxon>Dikarya</taxon>
        <taxon>Basidiomycota</taxon>
        <taxon>Agaricomycotina</taxon>
        <taxon>Agaricomycetes</taxon>
        <taxon>Agaricomycetidae</taxon>
        <taxon>Agaricales</taxon>
        <taxon>Pleurotineae</taxon>
        <taxon>Stephanosporaceae</taxon>
        <taxon>Cristinia</taxon>
    </lineage>
</organism>
<protein>
    <recommendedName>
        <fullName evidence="3">F-box domain-containing protein</fullName>
    </recommendedName>
</protein>
<dbReference type="OrthoDB" id="3264508at2759"/>